<accession>A0A7S7SKD9</accession>
<evidence type="ECO:0000313" key="1">
    <source>
        <dbReference type="EMBL" id="QOY87366.1"/>
    </source>
</evidence>
<dbReference type="KEGG" id="pfer:IRI77_32155"/>
<dbReference type="EMBL" id="CP063849">
    <property type="protein sequence ID" value="QOY87366.1"/>
    <property type="molecule type" value="Genomic_DNA"/>
</dbReference>
<reference evidence="1 2" key="1">
    <citation type="submission" date="2020-10" db="EMBL/GenBank/DDBJ databases">
        <title>Complete genome sequence of Paludibaculum fermentans P105T, a facultatively anaerobic acidobacterium capable of dissimilatory Fe(III) reduction.</title>
        <authorList>
            <person name="Dedysh S.N."/>
            <person name="Beletsky A.V."/>
            <person name="Kulichevskaya I.S."/>
            <person name="Mardanov A.V."/>
            <person name="Ravin N.V."/>
        </authorList>
    </citation>
    <scope>NUCLEOTIDE SEQUENCE [LARGE SCALE GENOMIC DNA]</scope>
    <source>
        <strain evidence="1 2">P105</strain>
    </source>
</reference>
<dbReference type="AlphaFoldDB" id="A0A7S7SKD9"/>
<organism evidence="1 2">
    <name type="scientific">Paludibaculum fermentans</name>
    <dbReference type="NCBI Taxonomy" id="1473598"/>
    <lineage>
        <taxon>Bacteria</taxon>
        <taxon>Pseudomonadati</taxon>
        <taxon>Acidobacteriota</taxon>
        <taxon>Terriglobia</taxon>
        <taxon>Bryobacterales</taxon>
        <taxon>Bryobacteraceae</taxon>
        <taxon>Paludibaculum</taxon>
    </lineage>
</organism>
<name>A0A7S7SKD9_PALFE</name>
<sequence>MRGLKSLYRILMGILREIGDESAYQRHLAAHGRTHCGAEWRTFSEERMRQKYQRAKCC</sequence>
<protein>
    <submittedName>
        <fullName evidence="1">Uncharacterized protein</fullName>
    </submittedName>
</protein>
<proteinExistence type="predicted"/>
<keyword evidence="2" id="KW-1185">Reference proteome</keyword>
<dbReference type="RefSeq" id="WP_194449035.1">
    <property type="nucleotide sequence ID" value="NZ_CP063849.1"/>
</dbReference>
<evidence type="ECO:0000313" key="2">
    <source>
        <dbReference type="Proteomes" id="UP000593892"/>
    </source>
</evidence>
<gene>
    <name evidence="1" type="ORF">IRI77_32155</name>
</gene>
<dbReference type="Proteomes" id="UP000593892">
    <property type="component" value="Chromosome"/>
</dbReference>